<dbReference type="OrthoDB" id="5214444at2759"/>
<feature type="region of interest" description="Disordered" evidence="1">
    <location>
        <begin position="1"/>
        <end position="33"/>
    </location>
</feature>
<dbReference type="Proteomes" id="UP000800038">
    <property type="component" value="Unassembled WGS sequence"/>
</dbReference>
<evidence type="ECO:0000313" key="2">
    <source>
        <dbReference type="EMBL" id="KAF1934837.1"/>
    </source>
</evidence>
<accession>A0A6A5SBM3</accession>
<proteinExistence type="predicted"/>
<name>A0A6A5SBM3_9PLEO</name>
<evidence type="ECO:0000256" key="1">
    <source>
        <dbReference type="SAM" id="MobiDB-lite"/>
    </source>
</evidence>
<gene>
    <name evidence="2" type="ORF">EJ02DRAFT_460882</name>
</gene>
<evidence type="ECO:0000313" key="3">
    <source>
        <dbReference type="Proteomes" id="UP000800038"/>
    </source>
</evidence>
<organism evidence="2 3">
    <name type="scientific">Clathrospora elynae</name>
    <dbReference type="NCBI Taxonomy" id="706981"/>
    <lineage>
        <taxon>Eukaryota</taxon>
        <taxon>Fungi</taxon>
        <taxon>Dikarya</taxon>
        <taxon>Ascomycota</taxon>
        <taxon>Pezizomycotina</taxon>
        <taxon>Dothideomycetes</taxon>
        <taxon>Pleosporomycetidae</taxon>
        <taxon>Pleosporales</taxon>
        <taxon>Diademaceae</taxon>
        <taxon>Clathrospora</taxon>
    </lineage>
</organism>
<reference evidence="2" key="1">
    <citation type="journal article" date="2020" name="Stud. Mycol.">
        <title>101 Dothideomycetes genomes: a test case for predicting lifestyles and emergence of pathogens.</title>
        <authorList>
            <person name="Haridas S."/>
            <person name="Albert R."/>
            <person name="Binder M."/>
            <person name="Bloem J."/>
            <person name="Labutti K."/>
            <person name="Salamov A."/>
            <person name="Andreopoulos B."/>
            <person name="Baker S."/>
            <person name="Barry K."/>
            <person name="Bills G."/>
            <person name="Bluhm B."/>
            <person name="Cannon C."/>
            <person name="Castanera R."/>
            <person name="Culley D."/>
            <person name="Daum C."/>
            <person name="Ezra D."/>
            <person name="Gonzalez J."/>
            <person name="Henrissat B."/>
            <person name="Kuo A."/>
            <person name="Liang C."/>
            <person name="Lipzen A."/>
            <person name="Lutzoni F."/>
            <person name="Magnuson J."/>
            <person name="Mondo S."/>
            <person name="Nolan M."/>
            <person name="Ohm R."/>
            <person name="Pangilinan J."/>
            <person name="Park H.-J."/>
            <person name="Ramirez L."/>
            <person name="Alfaro M."/>
            <person name="Sun H."/>
            <person name="Tritt A."/>
            <person name="Yoshinaga Y."/>
            <person name="Zwiers L.-H."/>
            <person name="Turgeon B."/>
            <person name="Goodwin S."/>
            <person name="Spatafora J."/>
            <person name="Crous P."/>
            <person name="Grigoriev I."/>
        </authorList>
    </citation>
    <scope>NUCLEOTIDE SEQUENCE</scope>
    <source>
        <strain evidence="2">CBS 161.51</strain>
    </source>
</reference>
<keyword evidence="3" id="KW-1185">Reference proteome</keyword>
<sequence>MQSAKNTAGAAKSPHPNAPTAPRSESPDASFTPHEDFDIPIIWHNLDSRSDFLTFRKESQGPIERILVDFARVLESGMFEVYSVNASKHLFCVTVACEKNKDEGVMDLVLSVL</sequence>
<protein>
    <submittedName>
        <fullName evidence="2">Uncharacterized protein</fullName>
    </submittedName>
</protein>
<dbReference type="AlphaFoldDB" id="A0A6A5SBM3"/>
<dbReference type="EMBL" id="ML976361">
    <property type="protein sequence ID" value="KAF1934837.1"/>
    <property type="molecule type" value="Genomic_DNA"/>
</dbReference>